<gene>
    <name evidence="3" type="ORF">A2837_02055</name>
</gene>
<evidence type="ECO:0000256" key="2">
    <source>
        <dbReference type="SAM" id="SignalP"/>
    </source>
</evidence>
<reference evidence="3 4" key="1">
    <citation type="journal article" date="2016" name="Nat. Commun.">
        <title>Thousands of microbial genomes shed light on interconnected biogeochemical processes in an aquifer system.</title>
        <authorList>
            <person name="Anantharaman K."/>
            <person name="Brown C.T."/>
            <person name="Hug L.A."/>
            <person name="Sharon I."/>
            <person name="Castelle C.J."/>
            <person name="Probst A.J."/>
            <person name="Thomas B.C."/>
            <person name="Singh A."/>
            <person name="Wilkins M.J."/>
            <person name="Karaoz U."/>
            <person name="Brodie E.L."/>
            <person name="Williams K.H."/>
            <person name="Hubbard S.S."/>
            <person name="Banfield J.F."/>
        </authorList>
    </citation>
    <scope>NUCLEOTIDE SEQUENCE [LARGE SCALE GENOMIC DNA]</scope>
</reference>
<feature type="compositionally biased region" description="Acidic residues" evidence="1">
    <location>
        <begin position="106"/>
        <end position="132"/>
    </location>
</feature>
<accession>A0A1F6BYI7</accession>
<evidence type="ECO:0008006" key="5">
    <source>
        <dbReference type="Google" id="ProtNLM"/>
    </source>
</evidence>
<evidence type="ECO:0000313" key="4">
    <source>
        <dbReference type="Proteomes" id="UP000176322"/>
    </source>
</evidence>
<protein>
    <recommendedName>
        <fullName evidence="5">Purple acid phosphatase N-terminal domain-containing protein</fullName>
    </recommendedName>
</protein>
<evidence type="ECO:0000256" key="1">
    <source>
        <dbReference type="SAM" id="MobiDB-lite"/>
    </source>
</evidence>
<name>A0A1F6BYI7_9BACT</name>
<dbReference type="Proteomes" id="UP000176322">
    <property type="component" value="Unassembled WGS sequence"/>
</dbReference>
<feature type="region of interest" description="Disordered" evidence="1">
    <location>
        <begin position="100"/>
        <end position="132"/>
    </location>
</feature>
<dbReference type="AlphaFoldDB" id="A0A1F6BYI7"/>
<feature type="signal peptide" evidence="2">
    <location>
        <begin position="1"/>
        <end position="22"/>
    </location>
</feature>
<dbReference type="STRING" id="1798475.A2837_02055"/>
<comment type="caution">
    <text evidence="3">The sequence shown here is derived from an EMBL/GenBank/DDBJ whole genome shotgun (WGS) entry which is preliminary data.</text>
</comment>
<proteinExistence type="predicted"/>
<dbReference type="EMBL" id="MFKO01000002">
    <property type="protein sequence ID" value="OGG41971.1"/>
    <property type="molecule type" value="Genomic_DNA"/>
</dbReference>
<keyword evidence="2" id="KW-0732">Signal</keyword>
<feature type="chain" id="PRO_5009523221" description="Purple acid phosphatase N-terminal domain-containing protein" evidence="2">
    <location>
        <begin position="23"/>
        <end position="240"/>
    </location>
</feature>
<organism evidence="3 4">
    <name type="scientific">Candidatus Kaiserbacteria bacterium RIFCSPHIGHO2_01_FULL_46_22</name>
    <dbReference type="NCBI Taxonomy" id="1798475"/>
    <lineage>
        <taxon>Bacteria</taxon>
        <taxon>Candidatus Kaiseribacteriota</taxon>
    </lineage>
</organism>
<sequence>MKTAILGLGAVALFAFAPVADASNYYYPSTSYQYQQSYVPAYTSYTTPNYGYTTNLSQGDLANQLRLLIIQLQSQISSRPSYDYYGGAYGYKYNYVIGEPRSNDHDYDDDDNDDNDEDEPEVETDSATDIEGDEARLRGSVDMNDFEDGEVFFVFGTDEEQVEDVQDDFDSYGDVDTDGEDLRKVRVDTSLDDDEDYEVRVSGLDEDTRYYFSICVGYEDEDDDEVLACDSVDDFTTDDN</sequence>
<evidence type="ECO:0000313" key="3">
    <source>
        <dbReference type="EMBL" id="OGG41971.1"/>
    </source>
</evidence>